<keyword evidence="2" id="KW-1185">Reference proteome</keyword>
<protein>
    <submittedName>
        <fullName evidence="1">Tetratricopeptide repeat protein</fullName>
    </submittedName>
</protein>
<proteinExistence type="predicted"/>
<sequence>MTGAMDGRADHNGRVYQASGDQHIVEHHHHGDVGPGAWAGTESVRQPTGGRAPLVLRDRSELMRTLQAAVAPGVGDQVYVLHGMGGCGKTAVARSLFQFATTESDRIGFWVNAADRASLRSGMLAVAADRGAAEGQLNAARSGLRAPADLVWERLEASESSWLLVLDNADSPEILQDGGWLRANPRGTVLVTTRRAAAQWWPHAELHHVGVLPREAAAQVLCDLAPTSGTLEEAAEIADRLGRLPLALTLAGGFLSHQVIDPWTMEKYGEHLEGQERVGLIDQGAAALVQRDDRHLITRTWQLSLDALAAQGVQESASLLRLLACFGPEPLPLTLLNNPQINSVVPRPRAEVALRGLLDQSLTTMIDVSTRCIQTHAVLLASVMAGIPHEEVRQLTSTATLLLDAVVPTIPERGPQDLGLSLLAPHILALLHHAADASVVASALDVAVRLACAFHRTGDYLSARELASTAATITEPKLGPEHRLVLSAHARAGRALFRLGRFEESEAILRRVLADRERLFGPDHPDTLDSYFGLNHPLQQLGHAAEGVTLLQRATDGRERVLGKEHPLTLQSRAHLLEFLPITDLAVEVDGAMMPLPQECALHLGPDHAVTLGSRLSYAFSLVRLGRFEAAVEDARQVAQDYERCHGPNYALTLSAQFLYARVLAALGELEPAVELMALVAHRREQSLGDQHPYTARSYELLEELRAKVAERPAD</sequence>
<evidence type="ECO:0000313" key="1">
    <source>
        <dbReference type="EMBL" id="WWQ64369.1"/>
    </source>
</evidence>
<reference evidence="1" key="1">
    <citation type="journal article" date="2025" name="Int. J. Syst. Evol. Microbiol.">
        <title>Streptomyces citrinus sp. nov., with yellow diffusible pigment.</title>
        <authorList>
            <person name="He Y."/>
            <person name="Yang E."/>
            <person name="Xu J."/>
            <person name="Sun Y."/>
            <person name="Sun L."/>
        </authorList>
    </citation>
    <scope>NUCLEOTIDE SEQUENCE</scope>
    <source>
        <strain evidence="1">Q6</strain>
    </source>
</reference>
<evidence type="ECO:0000313" key="2">
    <source>
        <dbReference type="Proteomes" id="UP001432251"/>
    </source>
</evidence>
<dbReference type="Proteomes" id="UP001432251">
    <property type="component" value="Chromosome"/>
</dbReference>
<dbReference type="EMBL" id="CP146022">
    <property type="protein sequence ID" value="WWQ64369.1"/>
    <property type="molecule type" value="Genomic_DNA"/>
</dbReference>
<organism evidence="1 2">
    <name type="scientific">Streptomyces citrinus</name>
    <dbReference type="NCBI Taxonomy" id="3118173"/>
    <lineage>
        <taxon>Bacteria</taxon>
        <taxon>Bacillati</taxon>
        <taxon>Actinomycetota</taxon>
        <taxon>Actinomycetes</taxon>
        <taxon>Kitasatosporales</taxon>
        <taxon>Streptomycetaceae</taxon>
        <taxon>Streptomyces</taxon>
    </lineage>
</organism>
<name>A0ACD5ABU8_9ACTN</name>
<accession>A0ACD5ABU8</accession>
<gene>
    <name evidence="1" type="ORF">V2W30_14135</name>
</gene>